<evidence type="ECO:0000259" key="1">
    <source>
        <dbReference type="Pfam" id="PF03109"/>
    </source>
</evidence>
<dbReference type="PANTHER" id="PTHR37171">
    <property type="entry name" value="SERINE/THREONINE-PROTEIN KINASE YRZF-RELATED"/>
    <property type="match status" value="1"/>
</dbReference>
<dbReference type="Proteomes" id="UP000294292">
    <property type="component" value="Chromosome"/>
</dbReference>
<sequence length="208" mass="24174">MKTYQELANTVIISTKKNRLLNYDDSLELVGTGRSAFAFRIKFSNKAIKIFFPDFTHVAKEEAEIYHTLQNISYFPTIYESGQNYIVMDFIEGRTLYECINHGVSITTDHINEIDAALLTASNRGLNPSDIHLRNIIITPNQEIKLIDVARFRQTKDCTQWHDLKLVYHQLYLKRFFPKKIPTTMLNIMAFLYKKHLLPSYLSSSKMG</sequence>
<keyword evidence="2" id="KW-0418">Kinase</keyword>
<dbReference type="RefSeq" id="WP_134210919.1">
    <property type="nucleotide sequence ID" value="NZ_CP038015.1"/>
</dbReference>
<keyword evidence="3" id="KW-1185">Reference proteome</keyword>
<gene>
    <name evidence="2" type="ORF">E2636_14930</name>
</gene>
<name>A0A4P7A183_9BACL</name>
<dbReference type="KEGG" id="panc:E2636_14930"/>
<dbReference type="InterPro" id="IPR004147">
    <property type="entry name" value="ABC1_dom"/>
</dbReference>
<dbReference type="OrthoDB" id="529320at2"/>
<keyword evidence="2" id="KW-0808">Transferase</keyword>
<accession>A0A4P7A183</accession>
<dbReference type="SUPFAM" id="SSF56112">
    <property type="entry name" value="Protein kinase-like (PK-like)"/>
    <property type="match status" value="1"/>
</dbReference>
<evidence type="ECO:0000313" key="3">
    <source>
        <dbReference type="Proteomes" id="UP000294292"/>
    </source>
</evidence>
<dbReference type="InterPro" id="IPR011009">
    <property type="entry name" value="Kinase-like_dom_sf"/>
</dbReference>
<dbReference type="InterPro" id="IPR052396">
    <property type="entry name" value="Meiotic_Drive_Suppr_Kinase"/>
</dbReference>
<dbReference type="AlphaFoldDB" id="A0A4P7A183"/>
<dbReference type="Pfam" id="PF03109">
    <property type="entry name" value="ABC1"/>
    <property type="match status" value="1"/>
</dbReference>
<evidence type="ECO:0000313" key="2">
    <source>
        <dbReference type="EMBL" id="QBP42368.1"/>
    </source>
</evidence>
<feature type="domain" description="ABC1 atypical kinase-like" evidence="1">
    <location>
        <begin position="54"/>
        <end position="168"/>
    </location>
</feature>
<organism evidence="2 3">
    <name type="scientific">Paenisporosarcina antarctica</name>
    <dbReference type="NCBI Taxonomy" id="417367"/>
    <lineage>
        <taxon>Bacteria</taxon>
        <taxon>Bacillati</taxon>
        <taxon>Bacillota</taxon>
        <taxon>Bacilli</taxon>
        <taxon>Bacillales</taxon>
        <taxon>Caryophanaceae</taxon>
        <taxon>Paenisporosarcina</taxon>
    </lineage>
</organism>
<dbReference type="Gene3D" id="3.30.200.20">
    <property type="entry name" value="Phosphorylase Kinase, domain 1"/>
    <property type="match status" value="1"/>
</dbReference>
<dbReference type="GO" id="GO:0016301">
    <property type="term" value="F:kinase activity"/>
    <property type="evidence" value="ECO:0007669"/>
    <property type="project" value="UniProtKB-KW"/>
</dbReference>
<dbReference type="EMBL" id="CP038015">
    <property type="protein sequence ID" value="QBP42368.1"/>
    <property type="molecule type" value="Genomic_DNA"/>
</dbReference>
<reference evidence="2 3" key="1">
    <citation type="submission" date="2019-03" db="EMBL/GenBank/DDBJ databases">
        <title>Complete genome sequence of Paenisporosarcina antarctica CGMCC 1.6503T.</title>
        <authorList>
            <person name="Rong J.-C."/>
            <person name="Chi N.-Y."/>
            <person name="Zhang Q.-F."/>
        </authorList>
    </citation>
    <scope>NUCLEOTIDE SEQUENCE [LARGE SCALE GENOMIC DNA]</scope>
    <source>
        <strain evidence="2 3">CGMCC 1.6503</strain>
    </source>
</reference>
<protein>
    <submittedName>
        <fullName evidence="2">Protein kinase family protein</fullName>
    </submittedName>
</protein>
<dbReference type="PANTHER" id="PTHR37171:SF1">
    <property type="entry name" value="SERINE_THREONINE-PROTEIN KINASE YRZF-RELATED"/>
    <property type="match status" value="1"/>
</dbReference>
<dbReference type="Gene3D" id="1.10.510.10">
    <property type="entry name" value="Transferase(Phosphotransferase) domain 1"/>
    <property type="match status" value="1"/>
</dbReference>
<proteinExistence type="predicted"/>